<dbReference type="InterPro" id="IPR053207">
    <property type="entry name" value="Non-NMDA_GluR_Accessory"/>
</dbReference>
<dbReference type="AlphaFoldDB" id="A0AAV4PPV2"/>
<evidence type="ECO:0000313" key="1">
    <source>
        <dbReference type="EMBL" id="GIX98430.1"/>
    </source>
</evidence>
<dbReference type="PANTHER" id="PTHR47537">
    <property type="entry name" value="CUBILIN"/>
    <property type="match status" value="1"/>
</dbReference>
<comment type="caution">
    <text evidence="1">The sequence shown here is derived from an EMBL/GenBank/DDBJ whole genome shotgun (WGS) entry which is preliminary data.</text>
</comment>
<dbReference type="GO" id="GO:0005886">
    <property type="term" value="C:plasma membrane"/>
    <property type="evidence" value="ECO:0007669"/>
    <property type="project" value="TreeGrafter"/>
</dbReference>
<keyword evidence="2" id="KW-1185">Reference proteome</keyword>
<gene>
    <name evidence="1" type="primary">AVEN_202195_1</name>
    <name evidence="1" type="ORF">CEXT_630621</name>
</gene>
<accession>A0AAV4PPV2</accession>
<dbReference type="EMBL" id="BPLR01004906">
    <property type="protein sequence ID" value="GIX98430.1"/>
    <property type="molecule type" value="Genomic_DNA"/>
</dbReference>
<dbReference type="Proteomes" id="UP001054945">
    <property type="component" value="Unassembled WGS sequence"/>
</dbReference>
<evidence type="ECO:0000313" key="2">
    <source>
        <dbReference type="Proteomes" id="UP001054945"/>
    </source>
</evidence>
<proteinExistence type="predicted"/>
<organism evidence="1 2">
    <name type="scientific">Caerostris extrusa</name>
    <name type="common">Bark spider</name>
    <name type="synonym">Caerostris bankana</name>
    <dbReference type="NCBI Taxonomy" id="172846"/>
    <lineage>
        <taxon>Eukaryota</taxon>
        <taxon>Metazoa</taxon>
        <taxon>Ecdysozoa</taxon>
        <taxon>Arthropoda</taxon>
        <taxon>Chelicerata</taxon>
        <taxon>Arachnida</taxon>
        <taxon>Araneae</taxon>
        <taxon>Araneomorphae</taxon>
        <taxon>Entelegynae</taxon>
        <taxon>Araneoidea</taxon>
        <taxon>Araneidae</taxon>
        <taxon>Caerostris</taxon>
    </lineage>
</organism>
<reference evidence="1 2" key="1">
    <citation type="submission" date="2021-06" db="EMBL/GenBank/DDBJ databases">
        <title>Caerostris extrusa draft genome.</title>
        <authorList>
            <person name="Kono N."/>
            <person name="Arakawa K."/>
        </authorList>
    </citation>
    <scope>NUCLEOTIDE SEQUENCE [LARGE SCALE GENOMIC DNA]</scope>
</reference>
<sequence length="200" mass="23185">MPENSSCTFKFIGASIYDRIWIYFVSYLSRTKQRTPNDDDLDICTFSKLEMFDSHDRWPILDISDTFDTFPLQFCGESNIPRLCLHAADFPPFYSPGRPCKFQKKVIYLQDRLFALKHTFLQTLDVVDAFSYSNFIARYEFVDTRQDGLAIGRTECDRRFDSRSAKGGFISNPKNIFCTAEVVVKICRVLSTLLVCPQKE</sequence>
<protein>
    <submittedName>
        <fullName evidence="1">Uncharacterized protein</fullName>
    </submittedName>
</protein>
<name>A0AAV4PPV2_CAEEX</name>
<dbReference type="PANTHER" id="PTHR47537:SF3">
    <property type="entry name" value="CUB DOMAIN-CONTAINING PROTEIN"/>
    <property type="match status" value="1"/>
</dbReference>